<dbReference type="OrthoDB" id="9793802at2"/>
<protein>
    <submittedName>
        <fullName evidence="5">Baseplate J family protein</fullName>
    </submittedName>
</protein>
<dbReference type="InterPro" id="IPR014507">
    <property type="entry name" value="Baseplate_assembly_J_pred"/>
</dbReference>
<dbReference type="AlphaFoldDB" id="A4J3V1"/>
<sequence length="374" mass="40686">MTVPRFNLPDISFTEKSATQIEADFLAAYKSLTGQVLGDADPRRKFIQALIPIIAQQRVLIDNTGKQNLISYAVDNSLDHIGALTETSRLQATYATATERFTLLEAQVQAYTIPVGSRVTAGDNVFWATTEPLVIPAGQLTGDVQVQCQTIGAAGNGYLPGHINQLVDPLPYVVTVSNITESEGGIDIEANDPYAERIHEALESFSTAGPEGAYEYWAKTASQTIIDVYSYSPSPGVVEIRPLIAGGEMPGQEIIDAVNAICSNKNIRPLTDFVQVVAPEQISYDISLTYWINSENAAAAEGIQASVDKVVDEYKLWQKSKLGRDIDPSELNARIKNAGAKRVALVLPAYQKLDRYQVASERTVTVIYGGLEDE</sequence>
<dbReference type="InterPro" id="IPR052399">
    <property type="entry name" value="Phage_Baseplate_Assmbl_Protein"/>
</dbReference>
<dbReference type="STRING" id="349161.Dred_1220"/>
<dbReference type="RefSeq" id="WP_011877580.1">
    <property type="nucleotide sequence ID" value="NC_009253.1"/>
</dbReference>
<dbReference type="InterPro" id="IPR006949">
    <property type="entry name" value="Barrel_Baseplate_J-like"/>
</dbReference>
<proteinExistence type="inferred from homology"/>
<comment type="similarity">
    <text evidence="1">Belongs to the Mu gp47/PBSX XkdT family.</text>
</comment>
<feature type="domain" description="Baseplate protein J-like barrel" evidence="2">
    <location>
        <begin position="108"/>
        <end position="185"/>
    </location>
</feature>
<gene>
    <name evidence="5" type="ordered locus">Dred_1220</name>
</gene>
<feature type="domain" description="Baseplate J-like central" evidence="3">
    <location>
        <begin position="206"/>
        <end position="278"/>
    </location>
</feature>
<dbReference type="KEGG" id="drm:Dred_1220"/>
<dbReference type="InterPro" id="IPR058531">
    <property type="entry name" value="Baseplate_J_M"/>
</dbReference>
<evidence type="ECO:0000259" key="4">
    <source>
        <dbReference type="Pfam" id="PF26079"/>
    </source>
</evidence>
<dbReference type="Pfam" id="PF26078">
    <property type="entry name" value="Baseplate_J_M"/>
    <property type="match status" value="1"/>
</dbReference>
<dbReference type="PANTHER" id="PTHR37829">
    <property type="entry name" value="PHAGE-LIKE ELEMENT PBSX PROTEIN XKDT"/>
    <property type="match status" value="1"/>
</dbReference>
<dbReference type="Pfam" id="PF04865">
    <property type="entry name" value="Baseplate_J"/>
    <property type="match status" value="1"/>
</dbReference>
<accession>A4J3V1</accession>
<keyword evidence="6" id="KW-1185">Reference proteome</keyword>
<dbReference type="EMBL" id="CP000612">
    <property type="protein sequence ID" value="ABO49754.1"/>
    <property type="molecule type" value="Genomic_DNA"/>
</dbReference>
<feature type="domain" description="Baseplate J-like C-terminal" evidence="4">
    <location>
        <begin position="284"/>
        <end position="367"/>
    </location>
</feature>
<evidence type="ECO:0000313" key="6">
    <source>
        <dbReference type="Proteomes" id="UP000001556"/>
    </source>
</evidence>
<organism evidence="5 6">
    <name type="scientific">Desulforamulus reducens (strain ATCC BAA-1160 / DSM 100696 / MI-1)</name>
    <name type="common">Desulfotomaculum reducens</name>
    <dbReference type="NCBI Taxonomy" id="349161"/>
    <lineage>
        <taxon>Bacteria</taxon>
        <taxon>Bacillati</taxon>
        <taxon>Bacillota</taxon>
        <taxon>Clostridia</taxon>
        <taxon>Eubacteriales</taxon>
        <taxon>Peptococcaceae</taxon>
        <taxon>Desulforamulus</taxon>
    </lineage>
</organism>
<reference evidence="5 6" key="1">
    <citation type="submission" date="2007-03" db="EMBL/GenBank/DDBJ databases">
        <title>Complete sequence of Desulfotomaculum reducens MI-1.</title>
        <authorList>
            <consortium name="US DOE Joint Genome Institute"/>
            <person name="Copeland A."/>
            <person name="Lucas S."/>
            <person name="Lapidus A."/>
            <person name="Barry K."/>
            <person name="Detter J.C."/>
            <person name="Glavina del Rio T."/>
            <person name="Hammon N."/>
            <person name="Israni S."/>
            <person name="Dalin E."/>
            <person name="Tice H."/>
            <person name="Pitluck S."/>
            <person name="Sims D."/>
            <person name="Brettin T."/>
            <person name="Bruce D."/>
            <person name="Han C."/>
            <person name="Tapia R."/>
            <person name="Schmutz J."/>
            <person name="Larimer F."/>
            <person name="Land M."/>
            <person name="Hauser L."/>
            <person name="Kyrpides N."/>
            <person name="Kim E."/>
            <person name="Tebo B.M."/>
            <person name="Richardson P."/>
        </authorList>
    </citation>
    <scope>NUCLEOTIDE SEQUENCE [LARGE SCALE GENOMIC DNA]</scope>
    <source>
        <strain evidence="5 6">MI-1</strain>
    </source>
</reference>
<dbReference type="Proteomes" id="UP000001556">
    <property type="component" value="Chromosome"/>
</dbReference>
<dbReference type="eggNOG" id="COG3948">
    <property type="taxonomic scope" value="Bacteria"/>
</dbReference>
<dbReference type="Pfam" id="PF26079">
    <property type="entry name" value="Baseplate_J_C"/>
    <property type="match status" value="1"/>
</dbReference>
<dbReference type="PANTHER" id="PTHR37829:SF3">
    <property type="entry name" value="PROTEIN JAYE-RELATED"/>
    <property type="match status" value="1"/>
</dbReference>
<dbReference type="PIRSF" id="PIRSF020481">
    <property type="entry name" value="BAP"/>
    <property type="match status" value="1"/>
</dbReference>
<evidence type="ECO:0000256" key="1">
    <source>
        <dbReference type="ARBA" id="ARBA00038087"/>
    </source>
</evidence>
<dbReference type="InterPro" id="IPR058530">
    <property type="entry name" value="Baseplate_J-like_C"/>
</dbReference>
<evidence type="ECO:0000259" key="3">
    <source>
        <dbReference type="Pfam" id="PF26078"/>
    </source>
</evidence>
<dbReference type="HOGENOM" id="CLU_046415_1_1_9"/>
<evidence type="ECO:0000259" key="2">
    <source>
        <dbReference type="Pfam" id="PF04865"/>
    </source>
</evidence>
<name>A4J3V1_DESRM</name>
<evidence type="ECO:0000313" key="5">
    <source>
        <dbReference type="EMBL" id="ABO49754.1"/>
    </source>
</evidence>